<organism evidence="1 2">
    <name type="scientific">Escherichia phage F2</name>
    <dbReference type="NCBI Taxonomy" id="2696339"/>
    <lineage>
        <taxon>Viruses</taxon>
        <taxon>Duplodnaviria</taxon>
        <taxon>Heunggongvirae</taxon>
        <taxon>Uroviricota</taxon>
        <taxon>Caudoviricetes</taxon>
        <taxon>Pantevenvirales</taxon>
        <taxon>Straboviridae</taxon>
        <taxon>Tevenvirinae</taxon>
        <taxon>Mosigvirus</taxon>
        <taxon>Mosigvirus efftwo</taxon>
        <taxon>Tequatrovirus efftwo</taxon>
    </lineage>
</organism>
<proteinExistence type="predicted"/>
<keyword evidence="2" id="KW-1185">Reference proteome</keyword>
<reference evidence="1 2" key="1">
    <citation type="submission" date="2019-12" db="EMBL/GenBank/DDBJ databases">
        <authorList>
            <person name="Wei B."/>
        </authorList>
    </citation>
    <scope>NUCLEOTIDE SEQUENCE [LARGE SCALE GENOMIC DNA]</scope>
</reference>
<dbReference type="EMBL" id="MN864145">
    <property type="protein sequence ID" value="QIG57436.1"/>
    <property type="molecule type" value="Genomic_DNA"/>
</dbReference>
<sequence length="186" mass="21290">MLYIQGWMEYNEFNLNKERKNMITIGEILRVSPASRSKAAGRLVEVAGLRTNGMGRVKEVKVRIMPSFGGQDAQYAYVSPKFLEKHIRVQFASSEEVAPAHFASSDIVEPNVQFKWALCKGVEFITDKEFDYIDEYGYPSTTDTMCGFISDQWVEDGEKLYNIVFLGDFRVVKESEITRYVSPRKA</sequence>
<protein>
    <submittedName>
        <fullName evidence="1">Modifier of transcription</fullName>
    </submittedName>
</protein>
<name>A0A6G6XHE7_9CAUD</name>
<dbReference type="RefSeq" id="YP_010068866.1">
    <property type="nucleotide sequence ID" value="NC_054913.1"/>
</dbReference>
<dbReference type="InterPro" id="IPR020230">
    <property type="entry name" value="Tscrpt_reg_MotB"/>
</dbReference>
<dbReference type="KEGG" id="vg:65057459"/>
<dbReference type="Pfam" id="PF17613">
    <property type="entry name" value="motB"/>
    <property type="match status" value="1"/>
</dbReference>
<dbReference type="Proteomes" id="UP000503126">
    <property type="component" value="Segment"/>
</dbReference>
<evidence type="ECO:0000313" key="2">
    <source>
        <dbReference type="Proteomes" id="UP000503126"/>
    </source>
</evidence>
<accession>A0A6G6XHE7</accession>
<dbReference type="GeneID" id="65057459"/>
<evidence type="ECO:0000313" key="1">
    <source>
        <dbReference type="EMBL" id="QIG57436.1"/>
    </source>
</evidence>